<evidence type="ECO:0000313" key="3">
    <source>
        <dbReference type="Proteomes" id="UP000027647"/>
    </source>
</evidence>
<dbReference type="OrthoDB" id="9797588at2"/>
<dbReference type="PROSITE" id="PS51257">
    <property type="entry name" value="PROKAR_LIPOPROTEIN"/>
    <property type="match status" value="1"/>
</dbReference>
<organism evidence="2 3">
    <name type="scientific">Erythrobacter longus</name>
    <dbReference type="NCBI Taxonomy" id="1044"/>
    <lineage>
        <taxon>Bacteria</taxon>
        <taxon>Pseudomonadati</taxon>
        <taxon>Pseudomonadota</taxon>
        <taxon>Alphaproteobacteria</taxon>
        <taxon>Sphingomonadales</taxon>
        <taxon>Erythrobacteraceae</taxon>
        <taxon>Erythrobacter/Porphyrobacter group</taxon>
        <taxon>Erythrobacter</taxon>
    </lineage>
</organism>
<dbReference type="EMBL" id="JMIW01000006">
    <property type="protein sequence ID" value="KEO89122.1"/>
    <property type="molecule type" value="Genomic_DNA"/>
</dbReference>
<dbReference type="Pfam" id="PF11845">
    <property type="entry name" value="Tll0287-like"/>
    <property type="match status" value="1"/>
</dbReference>
<gene>
    <name evidence="2" type="ORF">EH31_13890</name>
</gene>
<evidence type="ECO:0000259" key="1">
    <source>
        <dbReference type="Pfam" id="PF11845"/>
    </source>
</evidence>
<name>A0A074MU57_ERYLO</name>
<protein>
    <recommendedName>
        <fullName evidence="1">Tll0287-like domain-containing protein</fullName>
    </recommendedName>
</protein>
<dbReference type="RefSeq" id="WP_081853398.1">
    <property type="nucleotide sequence ID" value="NZ_JMIW01000006.1"/>
</dbReference>
<dbReference type="eggNOG" id="COG1472">
    <property type="taxonomic scope" value="Bacteria"/>
</dbReference>
<dbReference type="AlphaFoldDB" id="A0A074MU57"/>
<dbReference type="Proteomes" id="UP000027647">
    <property type="component" value="Unassembled WGS sequence"/>
</dbReference>
<accession>A0A074MU57</accession>
<dbReference type="InterPro" id="IPR021796">
    <property type="entry name" value="Tll0287-like_dom"/>
</dbReference>
<sequence>MQFNQCKHALALIAASSALGLGGCSQDTSTEESDTEQAAFLNQSQKVTAQFQSELQTTLSTAIGEAGAVGAIGVCQSAAPAIAQRLSEESGLAVSRIARRNRNANGGLPLGLEPLYAKLEAAPLDNGAPRNVHGTVDGAMVYLQAIPMKEQPCSACHGTNIDPVIINAIAKAYPGDLATGFEPGELRGAFLVSKQEAP</sequence>
<comment type="caution">
    <text evidence="2">The sequence shown here is derived from an EMBL/GenBank/DDBJ whole genome shotgun (WGS) entry which is preliminary data.</text>
</comment>
<evidence type="ECO:0000313" key="2">
    <source>
        <dbReference type="EMBL" id="KEO89122.1"/>
    </source>
</evidence>
<feature type="domain" description="Tll0287-like" evidence="1">
    <location>
        <begin position="30"/>
        <end position="193"/>
    </location>
</feature>
<proteinExistence type="predicted"/>
<keyword evidence="3" id="KW-1185">Reference proteome</keyword>
<reference evidence="2 3" key="1">
    <citation type="submission" date="2014-04" db="EMBL/GenBank/DDBJ databases">
        <title>A comprehensive comparison of genomes of Erythrobacter spp. strains.</title>
        <authorList>
            <person name="Zheng Q."/>
        </authorList>
    </citation>
    <scope>NUCLEOTIDE SEQUENCE [LARGE SCALE GENOMIC DNA]</scope>
    <source>
        <strain evidence="2 3">DSM 6997</strain>
    </source>
</reference>
<dbReference type="STRING" id="1044.EH31_13890"/>